<dbReference type="PROSITE" id="PS51363">
    <property type="entry name" value="W2"/>
    <property type="match status" value="1"/>
</dbReference>
<feature type="domain" description="W2" evidence="1">
    <location>
        <begin position="20"/>
        <end position="204"/>
    </location>
</feature>
<dbReference type="SUPFAM" id="SSF48371">
    <property type="entry name" value="ARM repeat"/>
    <property type="match status" value="1"/>
</dbReference>
<dbReference type="InterPro" id="IPR016024">
    <property type="entry name" value="ARM-type_fold"/>
</dbReference>
<dbReference type="FunFam" id="1.25.40.180:FF:000007">
    <property type="entry name" value="Eukaryotic translation initiation factor 4 gamma 2"/>
    <property type="match status" value="1"/>
</dbReference>
<proteinExistence type="predicted"/>
<gene>
    <name evidence="2" type="ORF">mMyoMyo1_004396</name>
</gene>
<dbReference type="AlphaFoldDB" id="A0A7J7VHD3"/>
<sequence>MQKMLPEIDQNKDRMLEILEGKGLSFLFPLLKLEKELLKQIKLDPSPQTIYKWIKDNISPKLHVDKGFVNILMTSFLQYISSEVNPPSDETDSSSAPSKEQLEQEKQLLLSFKPVMQKFLHDHVDLQVSALYALQVHCYNSNFPKGMLLRFFVHFYDMEIIEEEAFLAWKEDITQEFPGKGKALFQVNQWLTWLETAEEEESEEEAD</sequence>
<dbReference type="Gene3D" id="1.25.40.180">
    <property type="match status" value="1"/>
</dbReference>
<dbReference type="GO" id="GO:0005085">
    <property type="term" value="F:guanyl-nucleotide exchange factor activity"/>
    <property type="evidence" value="ECO:0007669"/>
    <property type="project" value="TreeGrafter"/>
</dbReference>
<keyword evidence="3" id="KW-1185">Reference proteome</keyword>
<dbReference type="Proteomes" id="UP000527355">
    <property type="component" value="Unassembled WGS sequence"/>
</dbReference>
<dbReference type="InterPro" id="IPR051956">
    <property type="entry name" value="eIF2B_epsilon"/>
</dbReference>
<dbReference type="EMBL" id="JABWUV010000010">
    <property type="protein sequence ID" value="KAF6324440.1"/>
    <property type="molecule type" value="Genomic_DNA"/>
</dbReference>
<reference evidence="2 3" key="1">
    <citation type="journal article" date="2020" name="Nature">
        <title>Six reference-quality genomes reveal evolution of bat adaptations.</title>
        <authorList>
            <person name="Jebb D."/>
            <person name="Huang Z."/>
            <person name="Pippel M."/>
            <person name="Hughes G.M."/>
            <person name="Lavrichenko K."/>
            <person name="Devanna P."/>
            <person name="Winkler S."/>
            <person name="Jermiin L.S."/>
            <person name="Skirmuntt E.C."/>
            <person name="Katzourakis A."/>
            <person name="Burkitt-Gray L."/>
            <person name="Ray D.A."/>
            <person name="Sullivan K.A.M."/>
            <person name="Roscito J.G."/>
            <person name="Kirilenko B.M."/>
            <person name="Davalos L.M."/>
            <person name="Corthals A.P."/>
            <person name="Power M.L."/>
            <person name="Jones G."/>
            <person name="Ransome R.D."/>
            <person name="Dechmann D.K.N."/>
            <person name="Locatelli A.G."/>
            <person name="Puechmaille S.J."/>
            <person name="Fedrigo O."/>
            <person name="Jarvis E.D."/>
            <person name="Hiller M."/>
            <person name="Vernes S.C."/>
            <person name="Myers E.W."/>
            <person name="Teeling E.C."/>
        </authorList>
    </citation>
    <scope>NUCLEOTIDE SEQUENCE [LARGE SCALE GENOMIC DNA]</scope>
    <source>
        <strain evidence="2">MMyoMyo1</strain>
        <tissue evidence="2">Flight muscle</tissue>
    </source>
</reference>
<evidence type="ECO:0000313" key="2">
    <source>
        <dbReference type="EMBL" id="KAF6324440.1"/>
    </source>
</evidence>
<dbReference type="PANTHER" id="PTHR45887:SF1">
    <property type="entry name" value="TRANSLATION INITIATION FACTOR EIF-2B SUBUNIT EPSILON"/>
    <property type="match status" value="1"/>
</dbReference>
<protein>
    <submittedName>
        <fullName evidence="2">Eukaryotic translation initiation factor 4 gamma 2</fullName>
    </submittedName>
</protein>
<keyword evidence="2" id="KW-0648">Protein biosynthesis</keyword>
<dbReference type="SMART" id="SM00515">
    <property type="entry name" value="eIF5C"/>
    <property type="match status" value="1"/>
</dbReference>
<dbReference type="InterPro" id="IPR003307">
    <property type="entry name" value="W2_domain"/>
</dbReference>
<dbReference type="Pfam" id="PF02020">
    <property type="entry name" value="W2"/>
    <property type="match status" value="1"/>
</dbReference>
<dbReference type="CDD" id="cd11559">
    <property type="entry name" value="W2_eIF4G1_like"/>
    <property type="match status" value="1"/>
</dbReference>
<evidence type="ECO:0000313" key="3">
    <source>
        <dbReference type="Proteomes" id="UP000527355"/>
    </source>
</evidence>
<dbReference type="GO" id="GO:0003743">
    <property type="term" value="F:translation initiation factor activity"/>
    <property type="evidence" value="ECO:0007669"/>
    <property type="project" value="UniProtKB-KW"/>
</dbReference>
<name>A0A7J7VHD3_MYOMY</name>
<accession>A0A7J7VHD3</accession>
<keyword evidence="2" id="KW-0396">Initiation factor</keyword>
<dbReference type="GO" id="GO:0005851">
    <property type="term" value="C:eukaryotic translation initiation factor 2B complex"/>
    <property type="evidence" value="ECO:0007669"/>
    <property type="project" value="TreeGrafter"/>
</dbReference>
<comment type="caution">
    <text evidence="2">The sequence shown here is derived from an EMBL/GenBank/DDBJ whole genome shotgun (WGS) entry which is preliminary data.</text>
</comment>
<dbReference type="PANTHER" id="PTHR45887">
    <property type="entry name" value="TRANSLATION INITIATION FACTOR EIF-2B SUBUNIT EPSILON"/>
    <property type="match status" value="1"/>
</dbReference>
<dbReference type="VEuPathDB" id="HostDB:GeneID_118665411"/>
<evidence type="ECO:0000259" key="1">
    <source>
        <dbReference type="PROSITE" id="PS51363"/>
    </source>
</evidence>
<dbReference type="GO" id="GO:0031369">
    <property type="term" value="F:translation initiation factor binding"/>
    <property type="evidence" value="ECO:0007669"/>
    <property type="project" value="TreeGrafter"/>
</dbReference>
<organism evidence="2 3">
    <name type="scientific">Myotis myotis</name>
    <name type="common">Greater mouse-eared bat</name>
    <name type="synonym">Vespertilio myotis</name>
    <dbReference type="NCBI Taxonomy" id="51298"/>
    <lineage>
        <taxon>Eukaryota</taxon>
        <taxon>Metazoa</taxon>
        <taxon>Chordata</taxon>
        <taxon>Craniata</taxon>
        <taxon>Vertebrata</taxon>
        <taxon>Euteleostomi</taxon>
        <taxon>Mammalia</taxon>
        <taxon>Eutheria</taxon>
        <taxon>Laurasiatheria</taxon>
        <taxon>Chiroptera</taxon>
        <taxon>Yangochiroptera</taxon>
        <taxon>Vespertilionidae</taxon>
        <taxon>Myotis</taxon>
    </lineage>
</organism>